<keyword evidence="1" id="KW-1133">Transmembrane helix</keyword>
<feature type="transmembrane region" description="Helical" evidence="1">
    <location>
        <begin position="60"/>
        <end position="81"/>
    </location>
</feature>
<sequence>MASPALAPTAAPCSSSARACASARDWTARRSVASVGVVGLGSAILLLRKGTQTHRVLGRVWTASLAATTVTSFTLLDRLATRDGGAGATWTTLLIRGVSTAALATAGAGVLAIRQDKRKNMGRHLRLMRIGFIGSAVASALAVSACLTSPKAALAVSACLTSPKASVSSVPGQS</sequence>
<proteinExistence type="predicted"/>
<dbReference type="EMBL" id="JAKCXM010000144">
    <property type="protein sequence ID" value="KAJ0400863.1"/>
    <property type="molecule type" value="Genomic_DNA"/>
</dbReference>
<reference evidence="2" key="1">
    <citation type="submission" date="2021-12" db="EMBL/GenBank/DDBJ databases">
        <title>Prjna785345.</title>
        <authorList>
            <person name="Rujirawat T."/>
            <person name="Krajaejun T."/>
        </authorList>
    </citation>
    <scope>NUCLEOTIDE SEQUENCE</scope>
    <source>
        <strain evidence="2">Pi057C3</strain>
    </source>
</reference>
<name>A0AAD5LJN9_PYTIN</name>
<evidence type="ECO:0000313" key="3">
    <source>
        <dbReference type="Proteomes" id="UP001209570"/>
    </source>
</evidence>
<dbReference type="Proteomes" id="UP001209570">
    <property type="component" value="Unassembled WGS sequence"/>
</dbReference>
<evidence type="ECO:0000313" key="2">
    <source>
        <dbReference type="EMBL" id="KAJ0400863.1"/>
    </source>
</evidence>
<evidence type="ECO:0008006" key="4">
    <source>
        <dbReference type="Google" id="ProtNLM"/>
    </source>
</evidence>
<comment type="caution">
    <text evidence="2">The sequence shown here is derived from an EMBL/GenBank/DDBJ whole genome shotgun (WGS) entry which is preliminary data.</text>
</comment>
<protein>
    <recommendedName>
        <fullName evidence="4">Transmembrane protein</fullName>
    </recommendedName>
</protein>
<evidence type="ECO:0000256" key="1">
    <source>
        <dbReference type="SAM" id="Phobius"/>
    </source>
</evidence>
<keyword evidence="3" id="KW-1185">Reference proteome</keyword>
<feature type="transmembrane region" description="Helical" evidence="1">
    <location>
        <begin position="125"/>
        <end position="145"/>
    </location>
</feature>
<keyword evidence="1" id="KW-0812">Transmembrane</keyword>
<feature type="transmembrane region" description="Helical" evidence="1">
    <location>
        <begin position="93"/>
        <end position="113"/>
    </location>
</feature>
<keyword evidence="1" id="KW-0472">Membrane</keyword>
<dbReference type="AlphaFoldDB" id="A0AAD5LJN9"/>
<organism evidence="2 3">
    <name type="scientific">Pythium insidiosum</name>
    <name type="common">Pythiosis disease agent</name>
    <dbReference type="NCBI Taxonomy" id="114742"/>
    <lineage>
        <taxon>Eukaryota</taxon>
        <taxon>Sar</taxon>
        <taxon>Stramenopiles</taxon>
        <taxon>Oomycota</taxon>
        <taxon>Peronosporomycetes</taxon>
        <taxon>Pythiales</taxon>
        <taxon>Pythiaceae</taxon>
        <taxon>Pythium</taxon>
    </lineage>
</organism>
<gene>
    <name evidence="2" type="ORF">P43SY_000133</name>
</gene>
<accession>A0AAD5LJN9</accession>